<dbReference type="InterPro" id="IPR002328">
    <property type="entry name" value="ADH_Zn_CS"/>
</dbReference>
<accession>A0ABQ6K4W2</accession>
<evidence type="ECO:0000256" key="1">
    <source>
        <dbReference type="ARBA" id="ARBA00001947"/>
    </source>
</evidence>
<feature type="domain" description="Alcohol dehydrogenase-like N-terminal" evidence="6">
    <location>
        <begin position="23"/>
        <end position="124"/>
    </location>
</feature>
<dbReference type="InterPro" id="IPR013154">
    <property type="entry name" value="ADH-like_N"/>
</dbReference>
<name>A0ABQ6K4W2_9MICO</name>
<evidence type="ECO:0000313" key="7">
    <source>
        <dbReference type="EMBL" id="GMA95399.1"/>
    </source>
</evidence>
<dbReference type="Gene3D" id="3.40.50.720">
    <property type="entry name" value="NAD(P)-binding Rossmann-like Domain"/>
    <property type="match status" value="1"/>
</dbReference>
<evidence type="ECO:0000313" key="8">
    <source>
        <dbReference type="Proteomes" id="UP001157034"/>
    </source>
</evidence>
<evidence type="ECO:0000256" key="4">
    <source>
        <dbReference type="ARBA" id="ARBA00023002"/>
    </source>
</evidence>
<dbReference type="EMBL" id="BSVB01000001">
    <property type="protein sequence ID" value="GMA95399.1"/>
    <property type="molecule type" value="Genomic_DNA"/>
</dbReference>
<organism evidence="7 8">
    <name type="scientific">Pseudolysinimonas kribbensis</name>
    <dbReference type="NCBI Taxonomy" id="433641"/>
    <lineage>
        <taxon>Bacteria</taxon>
        <taxon>Bacillati</taxon>
        <taxon>Actinomycetota</taxon>
        <taxon>Actinomycetes</taxon>
        <taxon>Micrococcales</taxon>
        <taxon>Microbacteriaceae</taxon>
        <taxon>Pseudolysinimonas</taxon>
    </lineage>
</organism>
<proteinExistence type="predicted"/>
<sequence length="259" mass="26717">MKAVVYTAPLTLELQEVGAPHAGEDETIVRVGAVGICGSELEGFASQSPFRRPPLIMGHEFAGTRVSDGARVVVNPLVYCGHCDSCRRGSVNVCRNRVLLGIQRPGGFAEYAAVPSRNCYVLPEGTPLEAAALVEPLANAVHALRLVRETTKDVERVGIIGSGMVGVAVTVVAKAAGIGHVEVVDLSPERAAVALTAGADAVGESLEGEFDVVFDAVGTGERGPQPSKRSGRTAPRSSSACTRTTPASTAATSSGTRSV</sequence>
<keyword evidence="3" id="KW-0862">Zinc</keyword>
<dbReference type="RefSeq" id="WP_284254174.1">
    <property type="nucleotide sequence ID" value="NZ_BSVB01000001.1"/>
</dbReference>
<keyword evidence="8" id="KW-1185">Reference proteome</keyword>
<keyword evidence="2" id="KW-0479">Metal-binding</keyword>
<evidence type="ECO:0000256" key="2">
    <source>
        <dbReference type="ARBA" id="ARBA00022723"/>
    </source>
</evidence>
<evidence type="ECO:0000256" key="3">
    <source>
        <dbReference type="ARBA" id="ARBA00022833"/>
    </source>
</evidence>
<keyword evidence="4" id="KW-0560">Oxidoreductase</keyword>
<dbReference type="SUPFAM" id="SSF50129">
    <property type="entry name" value="GroES-like"/>
    <property type="match status" value="1"/>
</dbReference>
<feature type="region of interest" description="Disordered" evidence="5">
    <location>
        <begin position="217"/>
        <end position="259"/>
    </location>
</feature>
<dbReference type="SUPFAM" id="SSF51735">
    <property type="entry name" value="NAD(P)-binding Rossmann-fold domains"/>
    <property type="match status" value="1"/>
</dbReference>
<dbReference type="PROSITE" id="PS00059">
    <property type="entry name" value="ADH_ZINC"/>
    <property type="match status" value="1"/>
</dbReference>
<dbReference type="InterPro" id="IPR036291">
    <property type="entry name" value="NAD(P)-bd_dom_sf"/>
</dbReference>
<dbReference type="InterPro" id="IPR050129">
    <property type="entry name" value="Zn_alcohol_dh"/>
</dbReference>
<dbReference type="InterPro" id="IPR011032">
    <property type="entry name" value="GroES-like_sf"/>
</dbReference>
<evidence type="ECO:0000259" key="6">
    <source>
        <dbReference type="Pfam" id="PF08240"/>
    </source>
</evidence>
<comment type="cofactor">
    <cofactor evidence="1">
        <name>Zn(2+)</name>
        <dbReference type="ChEBI" id="CHEBI:29105"/>
    </cofactor>
</comment>
<evidence type="ECO:0000256" key="5">
    <source>
        <dbReference type="SAM" id="MobiDB-lite"/>
    </source>
</evidence>
<feature type="compositionally biased region" description="Low complexity" evidence="5">
    <location>
        <begin position="232"/>
        <end position="259"/>
    </location>
</feature>
<comment type="caution">
    <text evidence="7">The sequence shown here is derived from an EMBL/GenBank/DDBJ whole genome shotgun (WGS) entry which is preliminary data.</text>
</comment>
<protein>
    <recommendedName>
        <fullName evidence="6">Alcohol dehydrogenase-like N-terminal domain-containing protein</fullName>
    </recommendedName>
</protein>
<dbReference type="Proteomes" id="UP001157034">
    <property type="component" value="Unassembled WGS sequence"/>
</dbReference>
<dbReference type="PANTHER" id="PTHR43401">
    <property type="entry name" value="L-THREONINE 3-DEHYDROGENASE"/>
    <property type="match status" value="1"/>
</dbReference>
<dbReference type="PANTHER" id="PTHR43401:SF2">
    <property type="entry name" value="L-THREONINE 3-DEHYDROGENASE"/>
    <property type="match status" value="1"/>
</dbReference>
<dbReference type="Gene3D" id="3.90.180.10">
    <property type="entry name" value="Medium-chain alcohol dehydrogenases, catalytic domain"/>
    <property type="match status" value="1"/>
</dbReference>
<gene>
    <name evidence="7" type="ORF">GCM10025881_22230</name>
</gene>
<reference evidence="8" key="1">
    <citation type="journal article" date="2019" name="Int. J. Syst. Evol. Microbiol.">
        <title>The Global Catalogue of Microorganisms (GCM) 10K type strain sequencing project: providing services to taxonomists for standard genome sequencing and annotation.</title>
        <authorList>
            <consortium name="The Broad Institute Genomics Platform"/>
            <consortium name="The Broad Institute Genome Sequencing Center for Infectious Disease"/>
            <person name="Wu L."/>
            <person name="Ma J."/>
        </authorList>
    </citation>
    <scope>NUCLEOTIDE SEQUENCE [LARGE SCALE GENOMIC DNA]</scope>
    <source>
        <strain evidence="8">NBRC 108894</strain>
    </source>
</reference>
<dbReference type="Pfam" id="PF08240">
    <property type="entry name" value="ADH_N"/>
    <property type="match status" value="1"/>
</dbReference>